<dbReference type="AlphaFoldDB" id="A0A2A7U626"/>
<evidence type="ECO:0000256" key="6">
    <source>
        <dbReference type="ARBA" id="ARBA00051697"/>
    </source>
</evidence>
<dbReference type="InterPro" id="IPR043690">
    <property type="entry name" value="RimI"/>
</dbReference>
<keyword evidence="4 9" id="KW-0808">Transferase</keyword>
<keyword evidence="5 9" id="KW-0012">Acyltransferase</keyword>
<dbReference type="Gene3D" id="3.40.630.30">
    <property type="match status" value="1"/>
</dbReference>
<evidence type="ECO:0000313" key="13">
    <source>
        <dbReference type="Proteomes" id="UP000219788"/>
    </source>
</evidence>
<keyword evidence="3 9" id="KW-0963">Cytoplasm</keyword>
<dbReference type="STRING" id="636.AAW15_13640"/>
<sequence length="148" mass="16428">MSNTISSLTSADIDAAYGVECASHAFPWTRNTFVGNQGERYYNLKLESQGQLAAFAITQVVLDEATLFNIAVAPAFQRQGLGRQLLLRLIDDLTDRGVVTLWLEVRDSNQPAIALYQDLGFNEVSLRRNYYPTADGREDARIMALPLG</sequence>
<dbReference type="InterPro" id="IPR006464">
    <property type="entry name" value="AcTrfase_RimI/Ard1"/>
</dbReference>
<dbReference type="InterPro" id="IPR050680">
    <property type="entry name" value="YpeA/RimI_acetyltransf"/>
</dbReference>
<feature type="active site" description="Proton donor" evidence="9">
    <location>
        <position position="116"/>
    </location>
</feature>
<feature type="active site" description="Proton acceptor" evidence="9">
    <location>
        <position position="104"/>
    </location>
</feature>
<comment type="similarity">
    <text evidence="2 9 10">Belongs to the acetyltransferase family. RimI subfamily.</text>
</comment>
<dbReference type="NCBIfam" id="NF007025">
    <property type="entry name" value="PRK09491.1"/>
    <property type="match status" value="1"/>
</dbReference>
<dbReference type="PANTHER" id="PTHR43420:SF51">
    <property type="entry name" value="PEPTIDYL-LYSINE N-ACETYLTRANSFERASE YIAC"/>
    <property type="match status" value="1"/>
</dbReference>
<reference evidence="13" key="1">
    <citation type="submission" date="2017-09" db="EMBL/GenBank/DDBJ databases">
        <title>FDA dAtabase for Regulatory Grade micrObial Sequences (FDA-ARGOS): Supporting development and validation of Infectious Disease Dx tests.</title>
        <authorList>
            <person name="Goldberg B."/>
            <person name="Campos J."/>
            <person name="Tallon L."/>
            <person name="Sadzewicz L."/>
            <person name="Ott S."/>
            <person name="Zhao X."/>
            <person name="Nagaraj S."/>
            <person name="Vavikolanu K."/>
            <person name="Aluvathingal J."/>
            <person name="Nadendla S."/>
            <person name="Geyer C."/>
            <person name="Sichtig H."/>
        </authorList>
    </citation>
    <scope>NUCLEOTIDE SEQUENCE [LARGE SCALE GENOMIC DNA]</scope>
    <source>
        <strain evidence="13">FDAARGOS_370</strain>
    </source>
</reference>
<dbReference type="GO" id="GO:0008999">
    <property type="term" value="F:protein-N-terminal-alanine acetyltransferase activity"/>
    <property type="evidence" value="ECO:0007669"/>
    <property type="project" value="UniProtKB-UniRule"/>
</dbReference>
<proteinExistence type="inferred from homology"/>
<dbReference type="Proteomes" id="UP000219788">
    <property type="component" value="Unassembled WGS sequence"/>
</dbReference>
<gene>
    <name evidence="9" type="primary">rimI</name>
    <name evidence="12" type="ORF">CRM76_18305</name>
</gene>
<dbReference type="OrthoDB" id="9796919at2"/>
<evidence type="ECO:0000256" key="10">
    <source>
        <dbReference type="RuleBase" id="RU363094"/>
    </source>
</evidence>
<dbReference type="EMBL" id="PDDV01000013">
    <property type="protein sequence ID" value="PEH73744.1"/>
    <property type="molecule type" value="Genomic_DNA"/>
</dbReference>
<evidence type="ECO:0000256" key="8">
    <source>
        <dbReference type="ARBA" id="ARBA00072527"/>
    </source>
</evidence>
<dbReference type="SUPFAM" id="SSF55729">
    <property type="entry name" value="Acyl-CoA N-acyltransferases (Nat)"/>
    <property type="match status" value="1"/>
</dbReference>
<evidence type="ECO:0000256" key="3">
    <source>
        <dbReference type="ARBA" id="ARBA00022490"/>
    </source>
</evidence>
<dbReference type="GO" id="GO:0005737">
    <property type="term" value="C:cytoplasm"/>
    <property type="evidence" value="ECO:0007669"/>
    <property type="project" value="UniProtKB-SubCell"/>
</dbReference>
<organism evidence="12 13">
    <name type="scientific">Edwardsiella tarda</name>
    <dbReference type="NCBI Taxonomy" id="636"/>
    <lineage>
        <taxon>Bacteria</taxon>
        <taxon>Pseudomonadati</taxon>
        <taxon>Pseudomonadota</taxon>
        <taxon>Gammaproteobacteria</taxon>
        <taxon>Enterobacterales</taxon>
        <taxon>Hafniaceae</taxon>
        <taxon>Edwardsiella</taxon>
    </lineage>
</organism>
<feature type="domain" description="N-acetyltransferase" evidence="11">
    <location>
        <begin position="3"/>
        <end position="148"/>
    </location>
</feature>
<protein>
    <recommendedName>
        <fullName evidence="8 9">[Ribosomal protein bS18]-alanine N-acetyltransferase</fullName>
        <ecNumber evidence="7 9">2.3.1.266</ecNumber>
    </recommendedName>
</protein>
<evidence type="ECO:0000256" key="1">
    <source>
        <dbReference type="ARBA" id="ARBA00004496"/>
    </source>
</evidence>
<evidence type="ECO:0000256" key="4">
    <source>
        <dbReference type="ARBA" id="ARBA00022679"/>
    </source>
</evidence>
<comment type="caution">
    <text evidence="12">The sequence shown here is derived from an EMBL/GenBank/DDBJ whole genome shotgun (WGS) entry which is preliminary data.</text>
</comment>
<dbReference type="EC" id="2.3.1.266" evidence="7 9"/>
<dbReference type="InterPro" id="IPR000182">
    <property type="entry name" value="GNAT_dom"/>
</dbReference>
<dbReference type="InterPro" id="IPR016181">
    <property type="entry name" value="Acyl_CoA_acyltransferase"/>
</dbReference>
<evidence type="ECO:0000259" key="11">
    <source>
        <dbReference type="PROSITE" id="PS51186"/>
    </source>
</evidence>
<evidence type="ECO:0000256" key="2">
    <source>
        <dbReference type="ARBA" id="ARBA00005395"/>
    </source>
</evidence>
<evidence type="ECO:0000256" key="5">
    <source>
        <dbReference type="ARBA" id="ARBA00023315"/>
    </source>
</evidence>
<dbReference type="GeneID" id="93122929"/>
<dbReference type="Pfam" id="PF00583">
    <property type="entry name" value="Acetyltransf_1"/>
    <property type="match status" value="1"/>
</dbReference>
<dbReference type="PANTHER" id="PTHR43420">
    <property type="entry name" value="ACETYLTRANSFERASE"/>
    <property type="match status" value="1"/>
</dbReference>
<accession>A0A2A7U626</accession>
<comment type="caution">
    <text evidence="9">Lacks conserved residue(s) required for the propagation of feature annotation.</text>
</comment>
<dbReference type="HAMAP" id="MF_02210">
    <property type="entry name" value="RimI"/>
    <property type="match status" value="1"/>
</dbReference>
<name>A0A2A7U626_EDWTA</name>
<dbReference type="RefSeq" id="WP_035600575.1">
    <property type="nucleotide sequence ID" value="NZ_CP023706.1"/>
</dbReference>
<comment type="function">
    <text evidence="9 10">Acetylates the N-terminal alanine of ribosomal protein bS18.</text>
</comment>
<dbReference type="PROSITE" id="PS51186">
    <property type="entry name" value="GNAT"/>
    <property type="match status" value="1"/>
</dbReference>
<evidence type="ECO:0000256" key="9">
    <source>
        <dbReference type="HAMAP-Rule" id="MF_02210"/>
    </source>
</evidence>
<comment type="subcellular location">
    <subcellularLocation>
        <location evidence="1 9 10">Cytoplasm</location>
    </subcellularLocation>
</comment>
<evidence type="ECO:0000256" key="7">
    <source>
        <dbReference type="ARBA" id="ARBA00067002"/>
    </source>
</evidence>
<comment type="catalytic activity">
    <reaction evidence="6 9 10">
        <text>N-terminal L-alanyl-[ribosomal protein bS18] + acetyl-CoA = N-terminal N(alpha)-acetyl-L-alanyl-[ribosomal protein bS18] + CoA + H(+)</text>
        <dbReference type="Rhea" id="RHEA:43756"/>
        <dbReference type="Rhea" id="RHEA-COMP:10676"/>
        <dbReference type="Rhea" id="RHEA-COMP:10677"/>
        <dbReference type="ChEBI" id="CHEBI:15378"/>
        <dbReference type="ChEBI" id="CHEBI:57287"/>
        <dbReference type="ChEBI" id="CHEBI:57288"/>
        <dbReference type="ChEBI" id="CHEBI:64718"/>
        <dbReference type="ChEBI" id="CHEBI:83683"/>
        <dbReference type="EC" id="2.3.1.266"/>
    </reaction>
</comment>
<feature type="binding site" evidence="9">
    <location>
        <begin position="70"/>
        <end position="72"/>
    </location>
    <ligand>
        <name>acetyl-CoA</name>
        <dbReference type="ChEBI" id="CHEBI:57288"/>
    </ligand>
</feature>
<dbReference type="NCBIfam" id="TIGR01575">
    <property type="entry name" value="rimI"/>
    <property type="match status" value="1"/>
</dbReference>
<evidence type="ECO:0000313" key="12">
    <source>
        <dbReference type="EMBL" id="PEH73744.1"/>
    </source>
</evidence>
<dbReference type="FunFam" id="3.40.630.30:FF:000018">
    <property type="entry name" value="[Ribosomal protein S18]-alanine N-acetyltransferase"/>
    <property type="match status" value="1"/>
</dbReference>
<feature type="binding site" evidence="9">
    <location>
        <position position="109"/>
    </location>
    <ligand>
        <name>acetyl-CoA</name>
        <dbReference type="ChEBI" id="CHEBI:57288"/>
    </ligand>
</feature>